<evidence type="ECO:0000313" key="3">
    <source>
        <dbReference type="Proteomes" id="UP001500339"/>
    </source>
</evidence>
<dbReference type="RefSeq" id="WP_343770830.1">
    <property type="nucleotide sequence ID" value="NZ_BAAACF010000006.1"/>
</dbReference>
<evidence type="ECO:0008006" key="4">
    <source>
        <dbReference type="Google" id="ProtNLM"/>
    </source>
</evidence>
<accession>A0ABN1J5C3</accession>
<proteinExistence type="predicted"/>
<keyword evidence="1" id="KW-0472">Membrane</keyword>
<dbReference type="InterPro" id="IPR025945">
    <property type="entry name" value="DHHW"/>
</dbReference>
<keyword evidence="3" id="KW-1185">Reference proteome</keyword>
<dbReference type="EMBL" id="BAAACF010000006">
    <property type="protein sequence ID" value="GAA0729277.1"/>
    <property type="molecule type" value="Genomic_DNA"/>
</dbReference>
<comment type="caution">
    <text evidence="2">The sequence shown here is derived from an EMBL/GenBank/DDBJ whole genome shotgun (WGS) entry which is preliminary data.</text>
</comment>
<dbReference type="Pfam" id="PF14286">
    <property type="entry name" value="DHHW"/>
    <property type="match status" value="1"/>
</dbReference>
<evidence type="ECO:0000256" key="1">
    <source>
        <dbReference type="SAM" id="Phobius"/>
    </source>
</evidence>
<gene>
    <name evidence="2" type="ORF">GCM10008905_29070</name>
</gene>
<feature type="transmembrane region" description="Helical" evidence="1">
    <location>
        <begin position="7"/>
        <end position="29"/>
    </location>
</feature>
<dbReference type="Proteomes" id="UP001500339">
    <property type="component" value="Unassembled WGS sequence"/>
</dbReference>
<evidence type="ECO:0000313" key="2">
    <source>
        <dbReference type="EMBL" id="GAA0729277.1"/>
    </source>
</evidence>
<reference evidence="2 3" key="1">
    <citation type="journal article" date="2019" name="Int. J. Syst. Evol. Microbiol.">
        <title>The Global Catalogue of Microorganisms (GCM) 10K type strain sequencing project: providing services to taxonomists for standard genome sequencing and annotation.</title>
        <authorList>
            <consortium name="The Broad Institute Genomics Platform"/>
            <consortium name="The Broad Institute Genome Sequencing Center for Infectious Disease"/>
            <person name="Wu L."/>
            <person name="Ma J."/>
        </authorList>
    </citation>
    <scope>NUCLEOTIDE SEQUENCE [LARGE SCALE GENOMIC DNA]</scope>
    <source>
        <strain evidence="2 3">JCM 1405</strain>
    </source>
</reference>
<name>A0ABN1J5C3_9CLOT</name>
<organism evidence="2 3">
    <name type="scientific">Clostridium malenominatum</name>
    <dbReference type="NCBI Taxonomy" id="1539"/>
    <lineage>
        <taxon>Bacteria</taxon>
        <taxon>Bacillati</taxon>
        <taxon>Bacillota</taxon>
        <taxon>Clostridia</taxon>
        <taxon>Eubacteriales</taxon>
        <taxon>Clostridiaceae</taxon>
        <taxon>Clostridium</taxon>
    </lineage>
</organism>
<protein>
    <recommendedName>
        <fullName evidence="4">DHHW protein</fullName>
    </recommendedName>
</protein>
<keyword evidence="1" id="KW-1133">Transmembrane helix</keyword>
<sequence length="379" mass="44392">MDSLNKLYKNILGIVFIGCLILVFSYNIIVPQRKFSESENRVLQQKPKFSLSKLLKGKYTSDYEKYVADQFPFRDFWIGVKSTSEKLIGKKDNNGVYLGKDDYLFQMFNKPSEESLKSRIESINTFSSKNKEINKYFMLIPNSIKVLEDKLPNFASPEDQKVYIDKVKNLLPSDIKFVDVYSSLKNKSDEYIYYRTDHHWTTKGAYYAYRTLGEAMNLSPKNEENFNITKATDSFYGSMYSKSGFRNLKPDDIYLYLPKEEENLKVFYSDKNETFNSLYTMDNISKKDKYTVFFDGNHPLVKISTGLDNGKKLLILKDSYANSFVPFLTEHFSEIYMIDLRFYNEDLSTLIQDNSIDNVLILYNVNTFFEDNSINNIKF</sequence>
<keyword evidence="1" id="KW-0812">Transmembrane</keyword>